<organism evidence="2 3">
    <name type="scientific">Nocardia sputorum</name>
    <dbReference type="NCBI Taxonomy" id="2984338"/>
    <lineage>
        <taxon>Bacteria</taxon>
        <taxon>Bacillati</taxon>
        <taxon>Actinomycetota</taxon>
        <taxon>Actinomycetes</taxon>
        <taxon>Mycobacteriales</taxon>
        <taxon>Nocardiaceae</taxon>
        <taxon>Nocardia</taxon>
    </lineage>
</organism>
<evidence type="ECO:0000313" key="3">
    <source>
        <dbReference type="Proteomes" id="UP001317870"/>
    </source>
</evidence>
<accession>A0ABN6U651</accession>
<evidence type="ECO:0000313" key="2">
    <source>
        <dbReference type="EMBL" id="BDU00486.1"/>
    </source>
</evidence>
<gene>
    <name evidence="2" type="ORF">IFM12276_35140</name>
</gene>
<proteinExistence type="predicted"/>
<dbReference type="Proteomes" id="UP001317870">
    <property type="component" value="Chromosome"/>
</dbReference>
<sequence length="134" mass="14236">MRKDPAHDRDFGDPLRRAPMSEVIDECGVRIPPRRRIARSGGLSIRRQPKRPGREAPGTTTARFVMNKKLHAGVVALALAPAIAAASGTATAESAPAPGTEQRHEAMAGFSAPPCLPWILPPAVNVNAFLICLA</sequence>
<reference evidence="2 3" key="1">
    <citation type="submission" date="2022-11" db="EMBL/GenBank/DDBJ databases">
        <title>Genome Sequencing of Nocardia sp. ON39_IFM12276 and assembly.</title>
        <authorList>
            <person name="Shimojima M."/>
            <person name="Toyokawa M."/>
            <person name="Uesaka K."/>
        </authorList>
    </citation>
    <scope>NUCLEOTIDE SEQUENCE [LARGE SCALE GENOMIC DNA]</scope>
    <source>
        <strain evidence="2 3">IFM 12276</strain>
    </source>
</reference>
<protein>
    <submittedName>
        <fullName evidence="2">Uncharacterized protein</fullName>
    </submittedName>
</protein>
<feature type="region of interest" description="Disordered" evidence="1">
    <location>
        <begin position="38"/>
        <end position="59"/>
    </location>
</feature>
<name>A0ABN6U651_9NOCA</name>
<dbReference type="EMBL" id="AP026978">
    <property type="protein sequence ID" value="BDU00486.1"/>
    <property type="molecule type" value="Genomic_DNA"/>
</dbReference>
<evidence type="ECO:0000256" key="1">
    <source>
        <dbReference type="SAM" id="MobiDB-lite"/>
    </source>
</evidence>
<keyword evidence="3" id="KW-1185">Reference proteome</keyword>